<protein>
    <submittedName>
        <fullName evidence="6">DEBR0S4_14356g1_1</fullName>
    </submittedName>
</protein>
<dbReference type="Gene3D" id="3.20.20.100">
    <property type="entry name" value="NADP-dependent oxidoreductase domain"/>
    <property type="match status" value="1"/>
</dbReference>
<dbReference type="InterPro" id="IPR020471">
    <property type="entry name" value="AKR"/>
</dbReference>
<dbReference type="PIRSF" id="PIRSF000097">
    <property type="entry name" value="AKR"/>
    <property type="match status" value="1"/>
</dbReference>
<dbReference type="CDD" id="cd19120">
    <property type="entry name" value="AKR_AKR3C2-3"/>
    <property type="match status" value="1"/>
</dbReference>
<evidence type="ECO:0000256" key="4">
    <source>
        <dbReference type="PIRSR" id="PIRSR000097-3"/>
    </source>
</evidence>
<evidence type="ECO:0000313" key="7">
    <source>
        <dbReference type="Proteomes" id="UP000478008"/>
    </source>
</evidence>
<evidence type="ECO:0000256" key="2">
    <source>
        <dbReference type="PIRSR" id="PIRSR000097-1"/>
    </source>
</evidence>
<dbReference type="Proteomes" id="UP000478008">
    <property type="component" value="Unassembled WGS sequence"/>
</dbReference>
<feature type="domain" description="NADP-dependent oxidoreductase" evidence="5">
    <location>
        <begin position="35"/>
        <end position="291"/>
    </location>
</feature>
<dbReference type="PROSITE" id="PS00062">
    <property type="entry name" value="ALDOKETO_REDUCTASE_2"/>
    <property type="match status" value="1"/>
</dbReference>
<dbReference type="SUPFAM" id="SSF51430">
    <property type="entry name" value="NAD(P)-linked oxidoreductase"/>
    <property type="match status" value="1"/>
</dbReference>
<dbReference type="EMBL" id="CABFWN010000004">
    <property type="protein sequence ID" value="VUG19258.1"/>
    <property type="molecule type" value="Genomic_DNA"/>
</dbReference>
<accession>A0A7D9CYZ5</accession>
<sequence length="311" mass="35563">MSTQFKLPVGPSGIPLLGFGTGTKYFKPSDVKELNQSLLNILDTAAHNGFIHIDTAEGYGISAEVSTFLKNLKDIKRSQLFITDKFNLSRRIGIGANDDASPYAHLKNTLDNVFHTDYVDLYLLHAPFITKDKFGFTLEEAWQSVEKLYEEGLAKRIGVSNFAVDDLKRILKVAKYPPQVNQIEFNVFLQNQTPDIVEFCKKNNITVEAYSPLAPLTRGDLTTGVGKKLDLKLDELEKKYKKTKTQLLLRWVIQRGIVPITTTSKVSRLDEWKGIFDFTLSETDEEDITKIGKEYKPQFRLYWKPFYDKYN</sequence>
<name>A0A7D9CYZ5_DEKBR</name>
<dbReference type="InterPro" id="IPR023210">
    <property type="entry name" value="NADP_OxRdtase_dom"/>
</dbReference>
<evidence type="ECO:0000256" key="1">
    <source>
        <dbReference type="ARBA" id="ARBA00023002"/>
    </source>
</evidence>
<reference evidence="6 7" key="1">
    <citation type="submission" date="2019-07" db="EMBL/GenBank/DDBJ databases">
        <authorList>
            <person name="Friedrich A."/>
            <person name="Schacherer J."/>
        </authorList>
    </citation>
    <scope>NUCLEOTIDE SEQUENCE [LARGE SCALE GENOMIC DNA]</scope>
</reference>
<feature type="binding site" evidence="3">
    <location>
        <position position="125"/>
    </location>
    <ligand>
        <name>substrate</name>
    </ligand>
</feature>
<keyword evidence="1" id="KW-0560">Oxidoreductase</keyword>
<gene>
    <name evidence="6" type="ORF">DEBR0S4_14356G</name>
</gene>
<evidence type="ECO:0000259" key="5">
    <source>
        <dbReference type="Pfam" id="PF00248"/>
    </source>
</evidence>
<organism evidence="6 7">
    <name type="scientific">Dekkera bruxellensis</name>
    <name type="common">Brettanomyces custersii</name>
    <dbReference type="NCBI Taxonomy" id="5007"/>
    <lineage>
        <taxon>Eukaryota</taxon>
        <taxon>Fungi</taxon>
        <taxon>Dikarya</taxon>
        <taxon>Ascomycota</taxon>
        <taxon>Saccharomycotina</taxon>
        <taxon>Pichiomycetes</taxon>
        <taxon>Pichiales</taxon>
        <taxon>Pichiaceae</taxon>
        <taxon>Brettanomyces</taxon>
    </lineage>
</organism>
<dbReference type="GO" id="GO:0016652">
    <property type="term" value="F:oxidoreductase activity, acting on NAD(P)H as acceptor"/>
    <property type="evidence" value="ECO:0007669"/>
    <property type="project" value="InterPro"/>
</dbReference>
<dbReference type="PRINTS" id="PR00069">
    <property type="entry name" value="ALDKETRDTASE"/>
</dbReference>
<dbReference type="GO" id="GO:0016616">
    <property type="term" value="F:oxidoreductase activity, acting on the CH-OH group of donors, NAD or NADP as acceptor"/>
    <property type="evidence" value="ECO:0007669"/>
    <property type="project" value="UniProtKB-ARBA"/>
</dbReference>
<dbReference type="InterPro" id="IPR018170">
    <property type="entry name" value="Aldo/ket_reductase_CS"/>
</dbReference>
<dbReference type="Pfam" id="PF00248">
    <property type="entry name" value="Aldo_ket_red"/>
    <property type="match status" value="1"/>
</dbReference>
<dbReference type="PANTHER" id="PTHR11732">
    <property type="entry name" value="ALDO/KETO REDUCTASE"/>
    <property type="match status" value="1"/>
</dbReference>
<feature type="active site" description="Proton donor" evidence="2">
    <location>
        <position position="59"/>
    </location>
</feature>
<dbReference type="InterPro" id="IPR044494">
    <property type="entry name" value="AKR3C2/3"/>
</dbReference>
<feature type="site" description="Lowers pKa of active site Tyr" evidence="4">
    <location>
        <position position="85"/>
    </location>
</feature>
<dbReference type="AlphaFoldDB" id="A0A7D9CYZ5"/>
<dbReference type="InterPro" id="IPR036812">
    <property type="entry name" value="NAD(P)_OxRdtase_dom_sf"/>
</dbReference>
<evidence type="ECO:0000256" key="3">
    <source>
        <dbReference type="PIRSR" id="PIRSR000097-2"/>
    </source>
</evidence>
<evidence type="ECO:0000313" key="6">
    <source>
        <dbReference type="EMBL" id="VUG19258.1"/>
    </source>
</evidence>
<proteinExistence type="predicted"/>
<keyword evidence="7" id="KW-1185">Reference proteome</keyword>